<evidence type="ECO:0000313" key="9">
    <source>
        <dbReference type="EMBL" id="OQS05801.1"/>
    </source>
</evidence>
<dbReference type="FunFam" id="1.20.1220.12:FF:000001">
    <property type="entry name" value="Malate synthase"/>
    <property type="match status" value="1"/>
</dbReference>
<gene>
    <name evidence="9" type="ORF">THRCLA_02105</name>
</gene>
<dbReference type="GO" id="GO:0006099">
    <property type="term" value="P:tricarboxylic acid cycle"/>
    <property type="evidence" value="ECO:0007669"/>
    <property type="project" value="UniProtKB-KW"/>
</dbReference>
<dbReference type="Pfam" id="PF20659">
    <property type="entry name" value="MS_C"/>
    <property type="match status" value="1"/>
</dbReference>
<dbReference type="Gene3D" id="1.20.1220.12">
    <property type="entry name" value="Malate synthase, domain III"/>
    <property type="match status" value="1"/>
</dbReference>
<dbReference type="InterPro" id="IPR001465">
    <property type="entry name" value="Malate_synthase_TIM"/>
</dbReference>
<evidence type="ECO:0000313" key="10">
    <source>
        <dbReference type="Proteomes" id="UP000243217"/>
    </source>
</evidence>
<dbReference type="Proteomes" id="UP000243217">
    <property type="component" value="Unassembled WGS sequence"/>
</dbReference>
<organism evidence="9 10">
    <name type="scientific">Thraustotheca clavata</name>
    <dbReference type="NCBI Taxonomy" id="74557"/>
    <lineage>
        <taxon>Eukaryota</taxon>
        <taxon>Sar</taxon>
        <taxon>Stramenopiles</taxon>
        <taxon>Oomycota</taxon>
        <taxon>Saprolegniomycetes</taxon>
        <taxon>Saprolegniales</taxon>
        <taxon>Achlyaceae</taxon>
        <taxon>Thraustotheca</taxon>
    </lineage>
</organism>
<comment type="caution">
    <text evidence="9">The sequence shown here is derived from an EMBL/GenBank/DDBJ whole genome shotgun (WGS) entry which is preliminary data.</text>
</comment>
<protein>
    <recommendedName>
        <fullName evidence="1">malate synthase</fullName>
        <ecNumber evidence="1">2.3.3.9</ecNumber>
    </recommendedName>
</protein>
<evidence type="ECO:0000256" key="4">
    <source>
        <dbReference type="ARBA" id="ARBA00022679"/>
    </source>
</evidence>
<dbReference type="EMBL" id="JNBS01000414">
    <property type="protein sequence ID" value="OQS05801.1"/>
    <property type="molecule type" value="Genomic_DNA"/>
</dbReference>
<dbReference type="InterPro" id="IPR011076">
    <property type="entry name" value="Malate_synth_sf"/>
</dbReference>
<dbReference type="OrthoDB" id="4078635at2759"/>
<evidence type="ECO:0000259" key="7">
    <source>
        <dbReference type="Pfam" id="PF01274"/>
    </source>
</evidence>
<dbReference type="EC" id="2.3.3.9" evidence="1"/>
<evidence type="ECO:0000256" key="5">
    <source>
        <dbReference type="ARBA" id="ARBA00047918"/>
    </source>
</evidence>
<evidence type="ECO:0000256" key="3">
    <source>
        <dbReference type="ARBA" id="ARBA00022532"/>
    </source>
</evidence>
<dbReference type="InterPro" id="IPR044856">
    <property type="entry name" value="Malate_synth_C_sf"/>
</dbReference>
<keyword evidence="10" id="KW-1185">Reference proteome</keyword>
<keyword evidence="3" id="KW-0816">Tricarboxylic acid cycle</keyword>
<evidence type="ECO:0000256" key="2">
    <source>
        <dbReference type="ARBA" id="ARBA00022435"/>
    </source>
</evidence>
<dbReference type="GO" id="GO:0005737">
    <property type="term" value="C:cytoplasm"/>
    <property type="evidence" value="ECO:0007669"/>
    <property type="project" value="TreeGrafter"/>
</dbReference>
<name>A0A1W0A6J3_9STRA</name>
<dbReference type="PIRSF" id="PIRSF001363">
    <property type="entry name" value="Malate_synth"/>
    <property type="match status" value="1"/>
</dbReference>
<proteinExistence type="predicted"/>
<dbReference type="STRING" id="74557.A0A1W0A6J3"/>
<feature type="domain" description="Malate synthase C-terminal" evidence="8">
    <location>
        <begin position="390"/>
        <end position="494"/>
    </location>
</feature>
<sequence length="534" mass="59807">MAERLARIRSHLTRSSDELHVIPCVSSFEKMEEVLSPSARVFLVGLFKEFFEDVRTLHVCRHERQLQLDKCKSIQDAFATCHFRNGPYGDGDAWTIDPLPDILRDRRVDIGDTSPAREVELVTALNSGAQGVQVDMDDGHCPSWRNVIEGHWNLMQAVRGNLKGLKSSPALLLVRPRAWNMDEENVMINGHVMPGALFDFGLESASEAALWAKIFSYSERVLGIPKRTIKATVLIEHILAAFEMDAILYELRHYSSGLNCGMWDYVASFLSKFRSFQEATVPDRQVFVSMRSPFLSNYMKLLIHTCKKRGAPATTGMVPFVLDTRNADLLTKIQSAKAYEANAGANGALVFDPSLVPVVQAIFDQAQPSNKPFVMPTREDLLILPRGNVTMHSITFNLRVVLAYIESWVNQNGIVILDGCVEDSATAEISRSQLWHWIKFSEPIHDTEEVVSMSVIHQVLTTLRTKYSPKAQALTLCVLQAERFPTFLTTFLYNQSLVWIKAFHATGGCVFDNLVVRGELLGSGAGLISFKSIK</sequence>
<evidence type="ECO:0000259" key="8">
    <source>
        <dbReference type="Pfam" id="PF20659"/>
    </source>
</evidence>
<keyword evidence="2" id="KW-0329">Glyoxylate bypass</keyword>
<dbReference type="InterPro" id="IPR046363">
    <property type="entry name" value="MS_N_TIM-barrel_dom"/>
</dbReference>
<dbReference type="AlphaFoldDB" id="A0A1W0A6J3"/>
<dbReference type="GO" id="GO:0006097">
    <property type="term" value="P:glyoxylate cycle"/>
    <property type="evidence" value="ECO:0007669"/>
    <property type="project" value="UniProtKB-KW"/>
</dbReference>
<dbReference type="SUPFAM" id="SSF51645">
    <property type="entry name" value="Malate synthase G"/>
    <property type="match status" value="1"/>
</dbReference>
<accession>A0A1W0A6J3</accession>
<dbReference type="GO" id="GO:0004474">
    <property type="term" value="F:malate synthase activity"/>
    <property type="evidence" value="ECO:0007669"/>
    <property type="project" value="UniProtKB-EC"/>
</dbReference>
<evidence type="ECO:0000256" key="6">
    <source>
        <dbReference type="PIRSR" id="PIRSR001363-1"/>
    </source>
</evidence>
<reference evidence="9 10" key="1">
    <citation type="journal article" date="2014" name="Genome Biol. Evol.">
        <title>The secreted proteins of Achlya hypogyna and Thraustotheca clavata identify the ancestral oomycete secretome and reveal gene acquisitions by horizontal gene transfer.</title>
        <authorList>
            <person name="Misner I."/>
            <person name="Blouin N."/>
            <person name="Leonard G."/>
            <person name="Richards T.A."/>
            <person name="Lane C.E."/>
        </authorList>
    </citation>
    <scope>NUCLEOTIDE SEQUENCE [LARGE SCALE GENOMIC DNA]</scope>
    <source>
        <strain evidence="9 10">ATCC 34112</strain>
    </source>
</reference>
<dbReference type="PANTHER" id="PTHR42902:SF2">
    <property type="entry name" value="MALATE SYNTHASE"/>
    <property type="match status" value="1"/>
</dbReference>
<keyword evidence="4" id="KW-0808">Transferase</keyword>
<feature type="active site" description="Proton donor" evidence="6">
    <location>
        <position position="423"/>
    </location>
</feature>
<evidence type="ECO:0000256" key="1">
    <source>
        <dbReference type="ARBA" id="ARBA00012636"/>
    </source>
</evidence>
<dbReference type="Gene3D" id="3.20.20.360">
    <property type="entry name" value="Malate synthase, domain 3"/>
    <property type="match status" value="2"/>
</dbReference>
<dbReference type="InterPro" id="IPR048355">
    <property type="entry name" value="MS_C"/>
</dbReference>
<dbReference type="PANTHER" id="PTHR42902">
    <property type="entry name" value="MALATE SYNTHASE"/>
    <property type="match status" value="1"/>
</dbReference>
<feature type="domain" description="Malate synthase TIM barrel" evidence="7">
    <location>
        <begin position="203"/>
        <end position="370"/>
    </location>
</feature>
<comment type="catalytic activity">
    <reaction evidence="5">
        <text>glyoxylate + acetyl-CoA + H2O = (S)-malate + CoA + H(+)</text>
        <dbReference type="Rhea" id="RHEA:18181"/>
        <dbReference type="ChEBI" id="CHEBI:15377"/>
        <dbReference type="ChEBI" id="CHEBI:15378"/>
        <dbReference type="ChEBI" id="CHEBI:15589"/>
        <dbReference type="ChEBI" id="CHEBI:36655"/>
        <dbReference type="ChEBI" id="CHEBI:57287"/>
        <dbReference type="ChEBI" id="CHEBI:57288"/>
        <dbReference type="EC" id="2.3.3.9"/>
    </reaction>
</comment>
<dbReference type="InterPro" id="IPR006252">
    <property type="entry name" value="Malate_synthA"/>
</dbReference>
<dbReference type="Pfam" id="PF01274">
    <property type="entry name" value="MS_TIM-barrel"/>
    <property type="match status" value="1"/>
</dbReference>
<feature type="active site" description="Proton acceptor" evidence="6">
    <location>
        <position position="175"/>
    </location>
</feature>